<accession>A0ABU7VQ40</accession>
<keyword evidence="6" id="KW-1185">Reference proteome</keyword>
<keyword evidence="2" id="KW-0238">DNA-binding</keyword>
<evidence type="ECO:0000256" key="1">
    <source>
        <dbReference type="ARBA" id="ARBA00023015"/>
    </source>
</evidence>
<dbReference type="InterPro" id="IPR009057">
    <property type="entry name" value="Homeodomain-like_sf"/>
</dbReference>
<dbReference type="Pfam" id="PF12833">
    <property type="entry name" value="HTH_18"/>
    <property type="match status" value="1"/>
</dbReference>
<dbReference type="InterPro" id="IPR018060">
    <property type="entry name" value="HTH_AraC"/>
</dbReference>
<dbReference type="PROSITE" id="PS00041">
    <property type="entry name" value="HTH_ARAC_FAMILY_1"/>
    <property type="match status" value="1"/>
</dbReference>
<dbReference type="Pfam" id="PF02311">
    <property type="entry name" value="AraC_binding"/>
    <property type="match status" value="1"/>
</dbReference>
<keyword evidence="1" id="KW-0805">Transcription regulation</keyword>
<evidence type="ECO:0000256" key="2">
    <source>
        <dbReference type="ARBA" id="ARBA00023125"/>
    </source>
</evidence>
<dbReference type="SUPFAM" id="SSF46689">
    <property type="entry name" value="Homeodomain-like"/>
    <property type="match status" value="2"/>
</dbReference>
<dbReference type="InterPro" id="IPR018062">
    <property type="entry name" value="HTH_AraC-typ_CS"/>
</dbReference>
<reference evidence="5 6" key="1">
    <citation type="submission" date="2024-02" db="EMBL/GenBank/DDBJ databases">
        <title>A nitrogen-fixing paenibacillus bacterium.</title>
        <authorList>
            <person name="Zhang W.L."/>
            <person name="Chen S.F."/>
        </authorList>
    </citation>
    <scope>NUCLEOTIDE SEQUENCE [LARGE SCALE GENOMIC DNA]</scope>
    <source>
        <strain evidence="5 6">M1</strain>
    </source>
</reference>
<dbReference type="PROSITE" id="PS01124">
    <property type="entry name" value="HTH_ARAC_FAMILY_2"/>
    <property type="match status" value="1"/>
</dbReference>
<dbReference type="InterPro" id="IPR037923">
    <property type="entry name" value="HTH-like"/>
</dbReference>
<dbReference type="SMART" id="SM00342">
    <property type="entry name" value="HTH_ARAC"/>
    <property type="match status" value="1"/>
</dbReference>
<proteinExistence type="predicted"/>
<dbReference type="PRINTS" id="PR00032">
    <property type="entry name" value="HTHARAC"/>
</dbReference>
<dbReference type="SUPFAM" id="SSF51215">
    <property type="entry name" value="Regulatory protein AraC"/>
    <property type="match status" value="1"/>
</dbReference>
<name>A0ABU7VQ40_9BACL</name>
<organism evidence="5 6">
    <name type="scientific">Paenibacillus haidiansis</name>
    <dbReference type="NCBI Taxonomy" id="1574488"/>
    <lineage>
        <taxon>Bacteria</taxon>
        <taxon>Bacillati</taxon>
        <taxon>Bacillota</taxon>
        <taxon>Bacilli</taxon>
        <taxon>Bacillales</taxon>
        <taxon>Paenibacillaceae</taxon>
        <taxon>Paenibacillus</taxon>
    </lineage>
</organism>
<evidence type="ECO:0000313" key="6">
    <source>
        <dbReference type="Proteomes" id="UP001306950"/>
    </source>
</evidence>
<evidence type="ECO:0000313" key="5">
    <source>
        <dbReference type="EMBL" id="MEF2965009.1"/>
    </source>
</evidence>
<dbReference type="PANTHER" id="PTHR43280:SF28">
    <property type="entry name" value="HTH-TYPE TRANSCRIPTIONAL ACTIVATOR RHAS"/>
    <property type="match status" value="1"/>
</dbReference>
<sequence length="285" mass="32324">MDTCIFCLLSDSDLRLPVYLTTAGQWGHQEPIQRPEGFASYQWLLTLSGEGMLYVDGQAFPVKAGQAIALFPHVPHRYHATKGPWEVTFIAWEGSQAGPLLDQAGIHQTGVYQIIDMANMMAVLSSILKAANTEGAFSGVECSKLVYSFLLDLPKHVNTSRHSLHQNVRRLQPVISYIKRHCHEPLSIELLAEQAGVSPQYLCQLFKKGLNLRPMEYVNRERINRSKQLIYLEPDLKIQEIAHRSGFEHSSYFCTVFKRLEGITPEQFRRSHGPFLRSSMTVSDH</sequence>
<dbReference type="Gene3D" id="2.60.120.280">
    <property type="entry name" value="Regulatory protein AraC"/>
    <property type="match status" value="1"/>
</dbReference>
<dbReference type="EMBL" id="JAZHPZ010000001">
    <property type="protein sequence ID" value="MEF2965009.1"/>
    <property type="molecule type" value="Genomic_DNA"/>
</dbReference>
<dbReference type="InterPro" id="IPR003313">
    <property type="entry name" value="AraC-bd"/>
</dbReference>
<protein>
    <submittedName>
        <fullName evidence="5">AraC family transcriptional regulator</fullName>
    </submittedName>
</protein>
<dbReference type="Proteomes" id="UP001306950">
    <property type="component" value="Unassembled WGS sequence"/>
</dbReference>
<feature type="domain" description="HTH araC/xylS-type" evidence="4">
    <location>
        <begin position="172"/>
        <end position="271"/>
    </location>
</feature>
<gene>
    <name evidence="5" type="ORF">V3851_04125</name>
</gene>
<dbReference type="Gene3D" id="1.10.10.60">
    <property type="entry name" value="Homeodomain-like"/>
    <property type="match status" value="2"/>
</dbReference>
<dbReference type="RefSeq" id="WP_331845202.1">
    <property type="nucleotide sequence ID" value="NZ_JAZHPZ010000001.1"/>
</dbReference>
<evidence type="ECO:0000259" key="4">
    <source>
        <dbReference type="PROSITE" id="PS01124"/>
    </source>
</evidence>
<dbReference type="InterPro" id="IPR020449">
    <property type="entry name" value="Tscrpt_reg_AraC-type_HTH"/>
</dbReference>
<keyword evidence="3" id="KW-0804">Transcription</keyword>
<comment type="caution">
    <text evidence="5">The sequence shown here is derived from an EMBL/GenBank/DDBJ whole genome shotgun (WGS) entry which is preliminary data.</text>
</comment>
<dbReference type="PANTHER" id="PTHR43280">
    <property type="entry name" value="ARAC-FAMILY TRANSCRIPTIONAL REGULATOR"/>
    <property type="match status" value="1"/>
</dbReference>
<evidence type="ECO:0000256" key="3">
    <source>
        <dbReference type="ARBA" id="ARBA00023163"/>
    </source>
</evidence>